<evidence type="ECO:0000313" key="2">
    <source>
        <dbReference type="Proteomes" id="UP000277204"/>
    </source>
</evidence>
<accession>A0A183LBP0</accession>
<name>A0A183LBP0_9TREM</name>
<evidence type="ECO:0000313" key="1">
    <source>
        <dbReference type="EMBL" id="VDO50556.1"/>
    </source>
</evidence>
<proteinExistence type="predicted"/>
<dbReference type="AlphaFoldDB" id="A0A183LBP0"/>
<dbReference type="InterPro" id="IPR036691">
    <property type="entry name" value="Endo/exonu/phosph_ase_sf"/>
</dbReference>
<protein>
    <submittedName>
        <fullName evidence="1">Uncharacterized protein</fullName>
    </submittedName>
</protein>
<dbReference type="Proteomes" id="UP000277204">
    <property type="component" value="Unassembled WGS sequence"/>
</dbReference>
<organism evidence="1 2">
    <name type="scientific">Schistosoma margrebowiei</name>
    <dbReference type="NCBI Taxonomy" id="48269"/>
    <lineage>
        <taxon>Eukaryota</taxon>
        <taxon>Metazoa</taxon>
        <taxon>Spiralia</taxon>
        <taxon>Lophotrochozoa</taxon>
        <taxon>Platyhelminthes</taxon>
        <taxon>Trematoda</taxon>
        <taxon>Digenea</taxon>
        <taxon>Strigeidida</taxon>
        <taxon>Schistosomatoidea</taxon>
        <taxon>Schistosomatidae</taxon>
        <taxon>Schistosoma</taxon>
    </lineage>
</organism>
<gene>
    <name evidence="1" type="ORF">SMRZ_LOCUS1215</name>
</gene>
<dbReference type="EMBL" id="UZAI01000255">
    <property type="protein sequence ID" value="VDO50556.1"/>
    <property type="molecule type" value="Genomic_DNA"/>
</dbReference>
<reference evidence="1 2" key="1">
    <citation type="submission" date="2018-11" db="EMBL/GenBank/DDBJ databases">
        <authorList>
            <consortium name="Pathogen Informatics"/>
        </authorList>
    </citation>
    <scope>NUCLEOTIDE SEQUENCE [LARGE SCALE GENOMIC DNA]</scope>
    <source>
        <strain evidence="1 2">Zambia</strain>
    </source>
</reference>
<sequence>MGDLNAKVGIDNTGYEDIMGRHGLGERNKNRERLADLCAFNKLAIGGTMFPHKHIHKAKWISPDHTTKNHMDHTCIDKKFRRTVEDVRTS</sequence>
<keyword evidence="2" id="KW-1185">Reference proteome</keyword>
<dbReference type="Gene3D" id="3.60.10.10">
    <property type="entry name" value="Endonuclease/exonuclease/phosphatase"/>
    <property type="match status" value="1"/>
</dbReference>